<protein>
    <submittedName>
        <fullName evidence="2 4">Uncharacterized protein</fullName>
    </submittedName>
</protein>
<name>A0A183EBA9_9BILA</name>
<reference evidence="4" key="1">
    <citation type="submission" date="2016-06" db="UniProtKB">
        <authorList>
            <consortium name="WormBaseParasite"/>
        </authorList>
    </citation>
    <scope>IDENTIFICATION</scope>
</reference>
<evidence type="ECO:0000313" key="2">
    <source>
        <dbReference type="EMBL" id="VDN31344.1"/>
    </source>
</evidence>
<evidence type="ECO:0000313" key="3">
    <source>
        <dbReference type="Proteomes" id="UP000271098"/>
    </source>
</evidence>
<dbReference type="OrthoDB" id="5872575at2759"/>
<keyword evidence="3" id="KW-1185">Reference proteome</keyword>
<evidence type="ECO:0000256" key="1">
    <source>
        <dbReference type="SAM" id="MobiDB-lite"/>
    </source>
</evidence>
<organism evidence="4">
    <name type="scientific">Gongylonema pulchrum</name>
    <dbReference type="NCBI Taxonomy" id="637853"/>
    <lineage>
        <taxon>Eukaryota</taxon>
        <taxon>Metazoa</taxon>
        <taxon>Ecdysozoa</taxon>
        <taxon>Nematoda</taxon>
        <taxon>Chromadorea</taxon>
        <taxon>Rhabditida</taxon>
        <taxon>Spirurina</taxon>
        <taxon>Spiruromorpha</taxon>
        <taxon>Spiruroidea</taxon>
        <taxon>Gongylonematidae</taxon>
        <taxon>Gongylonema</taxon>
    </lineage>
</organism>
<feature type="region of interest" description="Disordered" evidence="1">
    <location>
        <begin position="148"/>
        <end position="175"/>
    </location>
</feature>
<reference evidence="2 3" key="2">
    <citation type="submission" date="2018-11" db="EMBL/GenBank/DDBJ databases">
        <authorList>
            <consortium name="Pathogen Informatics"/>
        </authorList>
    </citation>
    <scope>NUCLEOTIDE SEQUENCE [LARGE SCALE GENOMIC DNA]</scope>
</reference>
<dbReference type="WBParaSite" id="GPUH_0001827501-mRNA-1">
    <property type="protein sequence ID" value="GPUH_0001827501-mRNA-1"/>
    <property type="gene ID" value="GPUH_0001827501"/>
</dbReference>
<accession>A0A183EBA9</accession>
<feature type="compositionally biased region" description="Basic and acidic residues" evidence="1">
    <location>
        <begin position="49"/>
        <end position="71"/>
    </location>
</feature>
<sequence length="370" mass="40649">MEIKKPALRTAAGLLECCSGLTTYGSSYQTNGNQVAIKTDTTENDDSESDRSADKIIDNDKRNDNNDERYKSRGMLSLAKKEGDDVDAKPPSVDSAGKQAERMVQAIPDLDCPELPSFQHRFSPSAHKIQQRNHEFFTCRLLHNSSDSGVNSASDTSFQEEARDTTSGSSQEIHENSGLTSFTRCFNQRPELVVPTATVIPNPDFTGFTSEFNDQESVSADTCDCDVSASFEKNDSNNYDTTLSEKRPRIERPRAHYPNSARRTSAPACLWSATSLLTVSFASLQPNQVSSPLLDNLTLLHKLLAKQQIIHENVATMNNESCSGIHDVDTAAPMLEAPPVPTIPTFSAAAPPPQPVSSWEWLRGQSFKES</sequence>
<evidence type="ECO:0000313" key="4">
    <source>
        <dbReference type="WBParaSite" id="GPUH_0001827501-mRNA-1"/>
    </source>
</evidence>
<gene>
    <name evidence="2" type="ORF">GPUH_LOCUS18250</name>
</gene>
<dbReference type="AlphaFoldDB" id="A0A183EBA9"/>
<feature type="region of interest" description="Disordered" evidence="1">
    <location>
        <begin position="39"/>
        <end position="99"/>
    </location>
</feature>
<dbReference type="EMBL" id="UYRT01086439">
    <property type="protein sequence ID" value="VDN31344.1"/>
    <property type="molecule type" value="Genomic_DNA"/>
</dbReference>
<dbReference type="Proteomes" id="UP000271098">
    <property type="component" value="Unassembled WGS sequence"/>
</dbReference>
<proteinExistence type="predicted"/>
<feature type="compositionally biased region" description="Basic and acidic residues" evidence="1">
    <location>
        <begin position="79"/>
        <end position="88"/>
    </location>
</feature>